<accession>A0A8W8KYU8</accession>
<proteinExistence type="predicted"/>
<dbReference type="SUPFAM" id="SSF56436">
    <property type="entry name" value="C-type lectin-like"/>
    <property type="match status" value="1"/>
</dbReference>
<evidence type="ECO:0000313" key="1">
    <source>
        <dbReference type="EnsemblMetazoa" id="G25161.1:cds"/>
    </source>
</evidence>
<sequence length="160" mass="18476">MLTRDAGTYEEGWLYYFHTINGFCPNMYAFSRLYNYCLGYEGQFLAADGFNKCQEKGGQLPLIRGEAEMRFASLLAANFKNLSRLSDGDLMIQGSFDNTDMKWKDDIQNILPFTVFLPGKEIPTSTERYLYLRKPLSLESYVMHHRKGETYKAIVVCMVN</sequence>
<dbReference type="InterPro" id="IPR016187">
    <property type="entry name" value="CTDL_fold"/>
</dbReference>
<evidence type="ECO:0008006" key="3">
    <source>
        <dbReference type="Google" id="ProtNLM"/>
    </source>
</evidence>
<dbReference type="EnsemblMetazoa" id="G25161.1">
    <property type="protein sequence ID" value="G25161.1:cds"/>
    <property type="gene ID" value="G25161"/>
</dbReference>
<evidence type="ECO:0000313" key="2">
    <source>
        <dbReference type="Proteomes" id="UP000005408"/>
    </source>
</evidence>
<dbReference type="AlphaFoldDB" id="A0A8W8KYU8"/>
<reference evidence="1" key="1">
    <citation type="submission" date="2022-08" db="UniProtKB">
        <authorList>
            <consortium name="EnsemblMetazoa"/>
        </authorList>
    </citation>
    <scope>IDENTIFICATION</scope>
    <source>
        <strain evidence="1">05x7-T-G4-1.051#20</strain>
    </source>
</reference>
<name>A0A8W8KYU8_MAGGI</name>
<protein>
    <recommendedName>
        <fullName evidence="3">C-type lectin domain-containing protein</fullName>
    </recommendedName>
</protein>
<keyword evidence="2" id="KW-1185">Reference proteome</keyword>
<organism evidence="1 2">
    <name type="scientific">Magallana gigas</name>
    <name type="common">Pacific oyster</name>
    <name type="synonym">Crassostrea gigas</name>
    <dbReference type="NCBI Taxonomy" id="29159"/>
    <lineage>
        <taxon>Eukaryota</taxon>
        <taxon>Metazoa</taxon>
        <taxon>Spiralia</taxon>
        <taxon>Lophotrochozoa</taxon>
        <taxon>Mollusca</taxon>
        <taxon>Bivalvia</taxon>
        <taxon>Autobranchia</taxon>
        <taxon>Pteriomorphia</taxon>
        <taxon>Ostreida</taxon>
        <taxon>Ostreoidea</taxon>
        <taxon>Ostreidae</taxon>
        <taxon>Magallana</taxon>
    </lineage>
</organism>
<dbReference type="Proteomes" id="UP000005408">
    <property type="component" value="Unassembled WGS sequence"/>
</dbReference>